<dbReference type="InterPro" id="IPR001870">
    <property type="entry name" value="B30.2/SPRY"/>
</dbReference>
<dbReference type="Pfam" id="PF00622">
    <property type="entry name" value="SPRY"/>
    <property type="match status" value="1"/>
</dbReference>
<dbReference type="CDD" id="cd12880">
    <property type="entry name" value="SPRYD7"/>
    <property type="match status" value="1"/>
</dbReference>
<dbReference type="InterPro" id="IPR013320">
    <property type="entry name" value="ConA-like_dom_sf"/>
</dbReference>
<dbReference type="EMBL" id="LR011380">
    <property type="protein sequence ID" value="SVE80999.1"/>
    <property type="molecule type" value="mRNA"/>
</dbReference>
<name>A0A4Y7MMB7_9CRUS</name>
<proteinExistence type="evidence at transcript level"/>
<dbReference type="OrthoDB" id="40953at2759"/>
<dbReference type="SMART" id="SM00449">
    <property type="entry name" value="SPRY"/>
    <property type="match status" value="1"/>
</dbReference>
<dbReference type="InterPro" id="IPR003877">
    <property type="entry name" value="SPRY_dom"/>
</dbReference>
<dbReference type="InterPro" id="IPR035766">
    <property type="entry name" value="SPRYD7"/>
</dbReference>
<dbReference type="PROSITE" id="PS50188">
    <property type="entry name" value="B302_SPRY"/>
    <property type="match status" value="1"/>
</dbReference>
<evidence type="ECO:0000313" key="4">
    <source>
        <dbReference type="EMBL" id="SVE82760.1"/>
    </source>
</evidence>
<evidence type="ECO:0000256" key="1">
    <source>
        <dbReference type="ARBA" id="ARBA00021772"/>
    </source>
</evidence>
<dbReference type="Gene3D" id="2.60.120.920">
    <property type="match status" value="1"/>
</dbReference>
<dbReference type="AlphaFoldDB" id="A0A4Y7MMB7"/>
<dbReference type="PANTHER" id="PTHR20951">
    <property type="entry name" value="C13ORF1 PROTEIN-RELATED"/>
    <property type="match status" value="1"/>
</dbReference>
<gene>
    <name evidence="3" type="primary">EOG090X0EPP</name>
</gene>
<evidence type="ECO:0000259" key="2">
    <source>
        <dbReference type="PROSITE" id="PS50188"/>
    </source>
</evidence>
<dbReference type="PANTHER" id="PTHR20951:SF2">
    <property type="entry name" value="SPRY DOMAIN-CONTAINING PROTEIN 7"/>
    <property type="match status" value="1"/>
</dbReference>
<dbReference type="EMBL" id="LR013141">
    <property type="protein sequence ID" value="SVE82760.1"/>
    <property type="molecule type" value="mRNA"/>
</dbReference>
<dbReference type="SUPFAM" id="SSF49899">
    <property type="entry name" value="Concanavalin A-like lectins/glucanases"/>
    <property type="match status" value="1"/>
</dbReference>
<dbReference type="InterPro" id="IPR043136">
    <property type="entry name" value="B30.2/SPRY_sf"/>
</dbReference>
<accession>A0A4Y7MMB7</accession>
<organism evidence="3">
    <name type="scientific">Daphnia magna</name>
    <dbReference type="NCBI Taxonomy" id="35525"/>
    <lineage>
        <taxon>Eukaryota</taxon>
        <taxon>Metazoa</taxon>
        <taxon>Ecdysozoa</taxon>
        <taxon>Arthropoda</taxon>
        <taxon>Crustacea</taxon>
        <taxon>Branchiopoda</taxon>
        <taxon>Diplostraca</taxon>
        <taxon>Cladocera</taxon>
        <taxon>Anomopoda</taxon>
        <taxon>Daphniidae</taxon>
        <taxon>Daphnia</taxon>
    </lineage>
</organism>
<reference evidence="3" key="1">
    <citation type="submission" date="2018-08" db="EMBL/GenBank/DDBJ databases">
        <authorList>
            <person name="Cornetti L."/>
        </authorList>
    </citation>
    <scope>NUCLEOTIDE SEQUENCE</scope>
    <source>
        <strain evidence="3">FR-SA-1</strain>
        <strain evidence="4">RU-SAM-5</strain>
    </source>
</reference>
<sequence length="136" mass="15351">MQDKAYFEVRLQQSGIWGIGLGSEKADLNTVPMGNDTDSWVMCSDGYLRHNKEETHHITQLPQEGDTIGVSYNHIELNFYLNGQKLDCPFTNVRGQVYPAVYVDDGAVLDVVFDNFVHDPPPGFDKIMLEQSLLET</sequence>
<protein>
    <recommendedName>
        <fullName evidence="1">SPRY domain-containing protein 7</fullName>
    </recommendedName>
</protein>
<feature type="domain" description="B30.2/SPRY" evidence="2">
    <location>
        <begin position="1"/>
        <end position="121"/>
    </location>
</feature>
<evidence type="ECO:0000313" key="3">
    <source>
        <dbReference type="EMBL" id="SVE80999.1"/>
    </source>
</evidence>